<sequence length="45" mass="5383">MEYLGTIIALAFIVLQLHSKWLDNRKKKLENKKLELEIRKMRRGG</sequence>
<protein>
    <submittedName>
        <fullName evidence="1">Uncharacterized protein</fullName>
    </submittedName>
</protein>
<evidence type="ECO:0000313" key="1">
    <source>
        <dbReference type="EMBL" id="QQP12861.1"/>
    </source>
</evidence>
<gene>
    <name evidence="1" type="ORF">FJQ98_01865</name>
</gene>
<accession>A0ABX7ASU3</accession>
<dbReference type="EMBL" id="CP067341">
    <property type="protein sequence ID" value="QQP12861.1"/>
    <property type="molecule type" value="Genomic_DNA"/>
</dbReference>
<proteinExistence type="predicted"/>
<evidence type="ECO:0000313" key="2">
    <source>
        <dbReference type="Proteomes" id="UP000596049"/>
    </source>
</evidence>
<reference evidence="1 2" key="1">
    <citation type="submission" date="2020-01" db="EMBL/GenBank/DDBJ databases">
        <authorList>
            <person name="Liu G."/>
            <person name="Liu B."/>
        </authorList>
    </citation>
    <scope>NUCLEOTIDE SEQUENCE [LARGE SCALE GENOMIC DNA]</scope>
    <source>
        <strain evidence="1 2">FJAT-51161</strain>
    </source>
</reference>
<dbReference type="RefSeq" id="WP_198926913.1">
    <property type="nucleotide sequence ID" value="NZ_CP067341.1"/>
</dbReference>
<organism evidence="1 2">
    <name type="scientific">Lysinibacillus agricola</name>
    <dbReference type="NCBI Taxonomy" id="2590012"/>
    <lineage>
        <taxon>Bacteria</taxon>
        <taxon>Bacillati</taxon>
        <taxon>Bacillota</taxon>
        <taxon>Bacilli</taxon>
        <taxon>Bacillales</taxon>
        <taxon>Bacillaceae</taxon>
        <taxon>Lysinibacillus</taxon>
    </lineage>
</organism>
<keyword evidence="2" id="KW-1185">Reference proteome</keyword>
<name>A0ABX7ASU3_9BACI</name>
<dbReference type="Proteomes" id="UP000596049">
    <property type="component" value="Chromosome"/>
</dbReference>